<feature type="transmembrane region" description="Helical" evidence="6">
    <location>
        <begin position="175"/>
        <end position="197"/>
    </location>
</feature>
<evidence type="ECO:0000256" key="4">
    <source>
        <dbReference type="ARBA" id="ARBA00022989"/>
    </source>
</evidence>
<accession>A0A382FL95</accession>
<keyword evidence="4 6" id="KW-1133">Transmembrane helix</keyword>
<name>A0A382FL95_9ZZZZ</name>
<dbReference type="InterPro" id="IPR038766">
    <property type="entry name" value="Membrane_comp_ABC_pdt"/>
</dbReference>
<dbReference type="PANTHER" id="PTHR30287:SF1">
    <property type="entry name" value="INNER MEMBRANE PROTEIN"/>
    <property type="match status" value="1"/>
</dbReference>
<evidence type="ECO:0000256" key="5">
    <source>
        <dbReference type="ARBA" id="ARBA00023136"/>
    </source>
</evidence>
<keyword evidence="3 6" id="KW-0812">Transmembrane</keyword>
<evidence type="ECO:0000256" key="1">
    <source>
        <dbReference type="ARBA" id="ARBA00004651"/>
    </source>
</evidence>
<feature type="domain" description="ABC3 transporter permease C-terminal" evidence="7">
    <location>
        <begin position="92"/>
        <end position="198"/>
    </location>
</feature>
<reference evidence="8" key="1">
    <citation type="submission" date="2018-05" db="EMBL/GenBank/DDBJ databases">
        <authorList>
            <person name="Lanie J.A."/>
            <person name="Ng W.-L."/>
            <person name="Kazmierczak K.M."/>
            <person name="Andrzejewski T.M."/>
            <person name="Davidsen T.M."/>
            <person name="Wayne K.J."/>
            <person name="Tettelin H."/>
            <person name="Glass J.I."/>
            <person name="Rusch D."/>
            <person name="Podicherti R."/>
            <person name="Tsui H.-C.T."/>
            <person name="Winkler M.E."/>
        </authorList>
    </citation>
    <scope>NUCLEOTIDE SEQUENCE</scope>
</reference>
<organism evidence="8">
    <name type="scientific">marine metagenome</name>
    <dbReference type="NCBI Taxonomy" id="408172"/>
    <lineage>
        <taxon>unclassified sequences</taxon>
        <taxon>metagenomes</taxon>
        <taxon>ecological metagenomes</taxon>
    </lineage>
</organism>
<gene>
    <name evidence="8" type="ORF">METZ01_LOCUS216644</name>
</gene>
<dbReference type="Pfam" id="PF02687">
    <property type="entry name" value="FtsX"/>
    <property type="match status" value="1"/>
</dbReference>
<evidence type="ECO:0000256" key="3">
    <source>
        <dbReference type="ARBA" id="ARBA00022692"/>
    </source>
</evidence>
<protein>
    <recommendedName>
        <fullName evidence="7">ABC3 transporter permease C-terminal domain-containing protein</fullName>
    </recommendedName>
</protein>
<evidence type="ECO:0000259" key="7">
    <source>
        <dbReference type="Pfam" id="PF02687"/>
    </source>
</evidence>
<dbReference type="AlphaFoldDB" id="A0A382FL95"/>
<sequence length="214" mass="23797">VQGIPIKAVVGNLREVNWQRVQPNFFIVFPDGVLEHAPQFHVLVTRIESTDVSAAFRRAVVLKYPNVSMIDLKLILSTVDDIMEKVSLVIRFMALFSVFTGLIVLISVITNSRFQRIQESVLLKTLGASRRQILNIMILEYLFLGSIAALTGVLLAMSIGWVLTTFIFEISFIPVITPVLAVILIIVMLTILVGTVAGRGINDRPPLEVLRSEI</sequence>
<proteinExistence type="predicted"/>
<comment type="subcellular location">
    <subcellularLocation>
        <location evidence="1">Cell membrane</location>
        <topology evidence="1">Multi-pass membrane protein</topology>
    </subcellularLocation>
</comment>
<dbReference type="InterPro" id="IPR003838">
    <property type="entry name" value="ABC3_permease_C"/>
</dbReference>
<keyword evidence="2" id="KW-1003">Cell membrane</keyword>
<keyword evidence="5 6" id="KW-0472">Membrane</keyword>
<feature type="transmembrane region" description="Helical" evidence="6">
    <location>
        <begin position="88"/>
        <end position="109"/>
    </location>
</feature>
<feature type="non-terminal residue" evidence="8">
    <location>
        <position position="1"/>
    </location>
</feature>
<evidence type="ECO:0000313" key="8">
    <source>
        <dbReference type="EMBL" id="SVB63790.1"/>
    </source>
</evidence>
<evidence type="ECO:0000256" key="6">
    <source>
        <dbReference type="SAM" id="Phobius"/>
    </source>
</evidence>
<dbReference type="GO" id="GO:0005886">
    <property type="term" value="C:plasma membrane"/>
    <property type="evidence" value="ECO:0007669"/>
    <property type="project" value="UniProtKB-SubCell"/>
</dbReference>
<evidence type="ECO:0000256" key="2">
    <source>
        <dbReference type="ARBA" id="ARBA00022475"/>
    </source>
</evidence>
<feature type="transmembrane region" description="Helical" evidence="6">
    <location>
        <begin position="141"/>
        <end position="163"/>
    </location>
</feature>
<dbReference type="EMBL" id="UINC01050616">
    <property type="protein sequence ID" value="SVB63790.1"/>
    <property type="molecule type" value="Genomic_DNA"/>
</dbReference>
<dbReference type="PANTHER" id="PTHR30287">
    <property type="entry name" value="MEMBRANE COMPONENT OF PREDICTED ABC SUPERFAMILY METABOLITE UPTAKE TRANSPORTER"/>
    <property type="match status" value="1"/>
</dbReference>